<keyword evidence="1" id="KW-1133">Transmembrane helix</keyword>
<evidence type="ECO:0000313" key="4">
    <source>
        <dbReference type="Proteomes" id="UP000502508"/>
    </source>
</evidence>
<feature type="transmembrane region" description="Helical" evidence="1">
    <location>
        <begin position="486"/>
        <end position="505"/>
    </location>
</feature>
<dbReference type="AlphaFoldDB" id="A0A6F8XK02"/>
<evidence type="ECO:0000256" key="2">
    <source>
        <dbReference type="SAM" id="SignalP"/>
    </source>
</evidence>
<dbReference type="Proteomes" id="UP000502508">
    <property type="component" value="Chromosome"/>
</dbReference>
<dbReference type="NCBIfam" id="TIGR01167">
    <property type="entry name" value="LPXTG_anchor"/>
    <property type="match status" value="1"/>
</dbReference>
<reference evidence="3 4" key="1">
    <citation type="submission" date="2020-03" db="EMBL/GenBank/DDBJ databases">
        <title>Whole genome shotgun sequence of Phytohabitans flavus NBRC 107702.</title>
        <authorList>
            <person name="Komaki H."/>
            <person name="Tamura T."/>
        </authorList>
    </citation>
    <scope>NUCLEOTIDE SEQUENCE [LARGE SCALE GENOMIC DNA]</scope>
    <source>
        <strain evidence="3 4">NBRC 107702</strain>
    </source>
</reference>
<gene>
    <name evidence="3" type="ORF">Pflav_005550</name>
</gene>
<sequence length="514" mass="52798">MHARSALRLFAGLGVAATLVATTAIPAAARAAAEISVFYGDLTVAADGPGKIQAASIYASESVVLDKPTMRFDATDLAGVVTLSEEVSSDCAEESAGIFVCQSPFDIELDEFGIGGLFDVVITAAQGATEGAEGTLKLTLSAPGIEPVSTQARVRVGEGVDLATDEEPAEVSSAPGANFDAPLRLRNAGETAAEGVAAVFFGGYGIESRTRHSNCTYEGDYLRTCTFEQDLAPGSTHTASVAARLRPDTYAPGHQALENIWMTPAEFEDFAKFIEANGFDIGKPGDGPALALTEESGIQARKAQADKDPLNNGTYVDVTVTGENGADLEAIGTAFDGAAGSIHETKLGVVNHGPAALDSSRSGETITRVIVDVPAGTTAVKVSADCLPFAGENPDWEQPGKPGARKYLCNPGFFLAPGDGLVFPFSFRIDEVIADAAGTLTVNAPCECSGVFTRDTNKSNDVAKILVNGTGGGGGGLPVTGTSTGIVAGAGALLLVAGAVGFVIARRRRMRFVA</sequence>
<dbReference type="RefSeq" id="WP_173033444.1">
    <property type="nucleotide sequence ID" value="NZ_AP022870.1"/>
</dbReference>
<proteinExistence type="predicted"/>
<protein>
    <recommendedName>
        <fullName evidence="5">Gram-positive cocci surface proteins LPxTG domain-containing protein</fullName>
    </recommendedName>
</protein>
<evidence type="ECO:0000313" key="3">
    <source>
        <dbReference type="EMBL" id="BCB74145.1"/>
    </source>
</evidence>
<accession>A0A6F8XK02</accession>
<keyword evidence="1" id="KW-0812">Transmembrane</keyword>
<feature type="signal peptide" evidence="2">
    <location>
        <begin position="1"/>
        <end position="21"/>
    </location>
</feature>
<dbReference type="KEGG" id="pfla:Pflav_005550"/>
<organism evidence="3 4">
    <name type="scientific">Phytohabitans flavus</name>
    <dbReference type="NCBI Taxonomy" id="1076124"/>
    <lineage>
        <taxon>Bacteria</taxon>
        <taxon>Bacillati</taxon>
        <taxon>Actinomycetota</taxon>
        <taxon>Actinomycetes</taxon>
        <taxon>Micromonosporales</taxon>
        <taxon>Micromonosporaceae</taxon>
    </lineage>
</organism>
<keyword evidence="4" id="KW-1185">Reference proteome</keyword>
<evidence type="ECO:0000256" key="1">
    <source>
        <dbReference type="SAM" id="Phobius"/>
    </source>
</evidence>
<name>A0A6F8XK02_9ACTN</name>
<evidence type="ECO:0008006" key="5">
    <source>
        <dbReference type="Google" id="ProtNLM"/>
    </source>
</evidence>
<keyword evidence="1" id="KW-0472">Membrane</keyword>
<feature type="chain" id="PRO_5038939716" description="Gram-positive cocci surface proteins LPxTG domain-containing protein" evidence="2">
    <location>
        <begin position="22"/>
        <end position="514"/>
    </location>
</feature>
<keyword evidence="2" id="KW-0732">Signal</keyword>
<reference evidence="3 4" key="2">
    <citation type="submission" date="2020-03" db="EMBL/GenBank/DDBJ databases">
        <authorList>
            <person name="Ichikawa N."/>
            <person name="Kimura A."/>
            <person name="Kitahashi Y."/>
            <person name="Uohara A."/>
        </authorList>
    </citation>
    <scope>NUCLEOTIDE SEQUENCE [LARGE SCALE GENOMIC DNA]</scope>
    <source>
        <strain evidence="3 4">NBRC 107702</strain>
    </source>
</reference>
<dbReference type="EMBL" id="AP022870">
    <property type="protein sequence ID" value="BCB74145.1"/>
    <property type="molecule type" value="Genomic_DNA"/>
</dbReference>